<evidence type="ECO:0000313" key="2">
    <source>
        <dbReference type="Proteomes" id="UP000301751"/>
    </source>
</evidence>
<dbReference type="EMBL" id="BJCL01000002">
    <property type="protein sequence ID" value="GCL62189.1"/>
    <property type="molecule type" value="Genomic_DNA"/>
</dbReference>
<evidence type="ECO:0000313" key="1">
    <source>
        <dbReference type="EMBL" id="GCL62189.1"/>
    </source>
</evidence>
<protein>
    <recommendedName>
        <fullName evidence="3">DUF2867 domain-containing protein</fullName>
    </recommendedName>
</protein>
<evidence type="ECO:0008006" key="3">
    <source>
        <dbReference type="Google" id="ProtNLM"/>
    </source>
</evidence>
<organism evidence="1 2">
    <name type="scientific">Pseudaquabacterium pictum</name>
    <dbReference type="NCBI Taxonomy" id="2315236"/>
    <lineage>
        <taxon>Bacteria</taxon>
        <taxon>Pseudomonadati</taxon>
        <taxon>Pseudomonadota</taxon>
        <taxon>Betaproteobacteria</taxon>
        <taxon>Burkholderiales</taxon>
        <taxon>Sphaerotilaceae</taxon>
        <taxon>Pseudaquabacterium</taxon>
    </lineage>
</organism>
<reference evidence="2" key="1">
    <citation type="submission" date="2019-03" db="EMBL/GenBank/DDBJ databases">
        <title>Aquabacterium pictum sp.nov., the first bacteriochlorophyll a-containing freshwater bacterium in the genus Aquabacterium of the class Betaproteobacteria.</title>
        <authorList>
            <person name="Hirose S."/>
            <person name="Tank M."/>
            <person name="Hara E."/>
            <person name="Tamaki H."/>
            <person name="Takaichi S."/>
            <person name="Haruta S."/>
            <person name="Hanada S."/>
        </authorList>
    </citation>
    <scope>NUCLEOTIDE SEQUENCE [LARGE SCALE GENOMIC DNA]</scope>
    <source>
        <strain evidence="2">W35</strain>
    </source>
</reference>
<proteinExistence type="predicted"/>
<keyword evidence="2" id="KW-1185">Reference proteome</keyword>
<accession>A0A480AKC8</accession>
<gene>
    <name evidence="1" type="ORF">AQPW35_12700</name>
</gene>
<name>A0A480AKC8_9BURK</name>
<dbReference type="OrthoDB" id="5464833at2"/>
<dbReference type="AlphaFoldDB" id="A0A480AKC8"/>
<sequence length="183" mass="19892">MAWIDDWLPQWQFEEVHHIRSSAAPGALLDAAAAYDPAHDAWINAALALREAPSRLGARLGSGSALAQRPRFGLADFVRLGRDGDAALAYGLAGRFWEPGYGLQPLADAAAWHAHAPADAAKLVLGFEAQRAAGGTTLTTRTRVFCSSESARRRLAGYWLLIRPVSGLIRRRILADIRRAAER</sequence>
<comment type="caution">
    <text evidence="1">The sequence shown here is derived from an EMBL/GenBank/DDBJ whole genome shotgun (WGS) entry which is preliminary data.</text>
</comment>
<dbReference type="RefSeq" id="WP_137731926.1">
    <property type="nucleotide sequence ID" value="NZ_BJCL01000002.1"/>
</dbReference>
<dbReference type="Proteomes" id="UP000301751">
    <property type="component" value="Unassembled WGS sequence"/>
</dbReference>